<dbReference type="EMBL" id="KV918775">
    <property type="protein sequence ID" value="OSX80425.1"/>
    <property type="molecule type" value="Genomic_DNA"/>
</dbReference>
<proteinExistence type="predicted"/>
<dbReference type="Proteomes" id="UP000218209">
    <property type="component" value="Unassembled WGS sequence"/>
</dbReference>
<organism evidence="2 3">
    <name type="scientific">Porphyra umbilicalis</name>
    <name type="common">Purple laver</name>
    <name type="synonym">Red alga</name>
    <dbReference type="NCBI Taxonomy" id="2786"/>
    <lineage>
        <taxon>Eukaryota</taxon>
        <taxon>Rhodophyta</taxon>
        <taxon>Bangiophyceae</taxon>
        <taxon>Bangiales</taxon>
        <taxon>Bangiaceae</taxon>
        <taxon>Porphyra</taxon>
    </lineage>
</organism>
<evidence type="ECO:0000313" key="2">
    <source>
        <dbReference type="EMBL" id="OSX80425.1"/>
    </source>
</evidence>
<evidence type="ECO:0000256" key="1">
    <source>
        <dbReference type="SAM" id="MobiDB-lite"/>
    </source>
</evidence>
<gene>
    <name evidence="2" type="ORF">BU14_0052s0041</name>
</gene>
<evidence type="ECO:0000313" key="3">
    <source>
        <dbReference type="Proteomes" id="UP000218209"/>
    </source>
</evidence>
<dbReference type="AlphaFoldDB" id="A0A1X6PHY6"/>
<reference evidence="2 3" key="1">
    <citation type="submission" date="2017-03" db="EMBL/GenBank/DDBJ databases">
        <title>WGS assembly of Porphyra umbilicalis.</title>
        <authorList>
            <person name="Brawley S.H."/>
            <person name="Blouin N.A."/>
            <person name="Ficko-Blean E."/>
            <person name="Wheeler G.L."/>
            <person name="Lohr M."/>
            <person name="Goodson H.V."/>
            <person name="Jenkins J.W."/>
            <person name="Blaby-Haas C.E."/>
            <person name="Helliwell K.E."/>
            <person name="Chan C."/>
            <person name="Marriage T."/>
            <person name="Bhattacharya D."/>
            <person name="Klein A.S."/>
            <person name="Badis Y."/>
            <person name="Brodie J."/>
            <person name="Cao Y."/>
            <person name="Collen J."/>
            <person name="Dittami S.M."/>
            <person name="Gachon C.M."/>
            <person name="Green B.R."/>
            <person name="Karpowicz S."/>
            <person name="Kim J.W."/>
            <person name="Kudahl U."/>
            <person name="Lin S."/>
            <person name="Michel G."/>
            <person name="Mittag M."/>
            <person name="Olson B.J."/>
            <person name="Pangilinan J."/>
            <person name="Peng Y."/>
            <person name="Qiu H."/>
            <person name="Shu S."/>
            <person name="Singer J.T."/>
            <person name="Smith A.G."/>
            <person name="Sprecher B.N."/>
            <person name="Wagner V."/>
            <person name="Wang W."/>
            <person name="Wang Z.-Y."/>
            <person name="Yan J."/>
            <person name="Yarish C."/>
            <person name="Zoeuner-Riek S."/>
            <person name="Zhuang Y."/>
            <person name="Zou Y."/>
            <person name="Lindquist E.A."/>
            <person name="Grimwood J."/>
            <person name="Barry K."/>
            <person name="Rokhsar D.S."/>
            <person name="Schmutz J."/>
            <person name="Stiller J.W."/>
            <person name="Grossman A.R."/>
            <person name="Prochnik S.E."/>
        </authorList>
    </citation>
    <scope>NUCLEOTIDE SEQUENCE [LARGE SCALE GENOMIC DNA]</scope>
    <source>
        <strain evidence="2">4086291</strain>
    </source>
</reference>
<name>A0A1X6PHY6_PORUM</name>
<sequence length="259" mass="28117">MDRYRKVILKAYFSALGIQWRTLDETVANSRLVRNGYRTTPHGKAAVNIGLEAFFKFTGFPERIVQTRAVGQDGNVDCVLGQVSLTSAAVRWHLELRTGVRAAGHQGTAQSFHAMWREETNNIDLSFPLPNRPHLGIGIIDGADVRRTHTFFEEVFAACVLPQAGGAPHQGGGNNHEGGDALVDRDVADDAASHEGEDAGNEVDDETAAAFADAAAAKRVLDAAIAQEESENKILAPSQDDEHVEQEDGDIVLQYLTDE</sequence>
<keyword evidence="3" id="KW-1185">Reference proteome</keyword>
<protein>
    <submittedName>
        <fullName evidence="2">Uncharacterized protein</fullName>
    </submittedName>
</protein>
<feature type="region of interest" description="Disordered" evidence="1">
    <location>
        <begin position="229"/>
        <end position="250"/>
    </location>
</feature>
<accession>A0A1X6PHY6</accession>